<dbReference type="AlphaFoldDB" id="A0A2A9D2Y0"/>
<reference evidence="1 2" key="1">
    <citation type="submission" date="2017-10" db="EMBL/GenBank/DDBJ databases">
        <title>Sequencing the genomes of 1000 actinobacteria strains.</title>
        <authorList>
            <person name="Klenk H.-P."/>
        </authorList>
    </citation>
    <scope>NUCLEOTIDE SEQUENCE [LARGE SCALE GENOMIC DNA]</scope>
    <source>
        <strain evidence="1 2">DSM 21801</strain>
    </source>
</reference>
<dbReference type="InterPro" id="IPR048032">
    <property type="entry name" value="ESAT6-like"/>
</dbReference>
<gene>
    <name evidence="1" type="ORF">ATL40_2632</name>
</gene>
<evidence type="ECO:0000313" key="2">
    <source>
        <dbReference type="Proteomes" id="UP000224915"/>
    </source>
</evidence>
<comment type="caution">
    <text evidence="1">The sequence shown here is derived from an EMBL/GenBank/DDBJ whole genome shotgun (WGS) entry which is preliminary data.</text>
</comment>
<evidence type="ECO:0000313" key="1">
    <source>
        <dbReference type="EMBL" id="PFG21013.1"/>
    </source>
</evidence>
<organism evidence="1 2">
    <name type="scientific">Serinibacter salmoneus</name>
    <dbReference type="NCBI Taxonomy" id="556530"/>
    <lineage>
        <taxon>Bacteria</taxon>
        <taxon>Bacillati</taxon>
        <taxon>Actinomycetota</taxon>
        <taxon>Actinomycetes</taxon>
        <taxon>Micrococcales</taxon>
        <taxon>Beutenbergiaceae</taxon>
        <taxon>Serinibacter</taxon>
    </lineage>
</organism>
<proteinExistence type="predicted"/>
<dbReference type="Proteomes" id="UP000224915">
    <property type="component" value="Unassembled WGS sequence"/>
</dbReference>
<dbReference type="OrthoDB" id="4965508at2"/>
<name>A0A2A9D2Y0_9MICO</name>
<dbReference type="EMBL" id="PDJD01000001">
    <property type="protein sequence ID" value="PFG21013.1"/>
    <property type="molecule type" value="Genomic_DNA"/>
</dbReference>
<sequence length="102" mass="11076">MSMNIADRNDYNISSSESAQANFEAVAARLEAALDRRDSDVKQAMADYQADGVSAEYAALEQQWNTAGQQVRDVIAAIRTSLSENDDVARRALQQARAAIPG</sequence>
<accession>A0A2A9D2Y0</accession>
<evidence type="ECO:0008006" key="3">
    <source>
        <dbReference type="Google" id="ProtNLM"/>
    </source>
</evidence>
<protein>
    <recommendedName>
        <fullName evidence="3">Pore-forming ESAT-6 family protein</fullName>
    </recommendedName>
</protein>
<dbReference type="Gene3D" id="1.10.287.1060">
    <property type="entry name" value="ESAT-6-like"/>
    <property type="match status" value="1"/>
</dbReference>
<dbReference type="NCBIfam" id="NF035935">
    <property type="entry name" value="ESAT6_3"/>
    <property type="match status" value="1"/>
</dbReference>
<keyword evidence="2" id="KW-1185">Reference proteome</keyword>